<organism evidence="3 4">
    <name type="scientific">Flemingia macrophylla</name>
    <dbReference type="NCBI Taxonomy" id="520843"/>
    <lineage>
        <taxon>Eukaryota</taxon>
        <taxon>Viridiplantae</taxon>
        <taxon>Streptophyta</taxon>
        <taxon>Embryophyta</taxon>
        <taxon>Tracheophyta</taxon>
        <taxon>Spermatophyta</taxon>
        <taxon>Magnoliopsida</taxon>
        <taxon>eudicotyledons</taxon>
        <taxon>Gunneridae</taxon>
        <taxon>Pentapetalae</taxon>
        <taxon>rosids</taxon>
        <taxon>fabids</taxon>
        <taxon>Fabales</taxon>
        <taxon>Fabaceae</taxon>
        <taxon>Papilionoideae</taxon>
        <taxon>50 kb inversion clade</taxon>
        <taxon>NPAAA clade</taxon>
        <taxon>indigoferoid/millettioid clade</taxon>
        <taxon>Phaseoleae</taxon>
        <taxon>Flemingia</taxon>
    </lineage>
</organism>
<accession>A0ABD1MW35</accession>
<name>A0ABD1MW35_9FABA</name>
<feature type="domain" description="PWWP" evidence="2">
    <location>
        <begin position="21"/>
        <end position="74"/>
    </location>
</feature>
<gene>
    <name evidence="3" type="ORF">Fmac_007967</name>
</gene>
<dbReference type="AlphaFoldDB" id="A0ABD1MW35"/>
<comment type="caution">
    <text evidence="3">The sequence shown here is derived from an EMBL/GenBank/DDBJ whole genome shotgun (WGS) entry which is preliminary data.</text>
</comment>
<dbReference type="SUPFAM" id="SSF63748">
    <property type="entry name" value="Tudor/PWWP/MBT"/>
    <property type="match status" value="1"/>
</dbReference>
<evidence type="ECO:0000313" key="3">
    <source>
        <dbReference type="EMBL" id="KAL2340027.1"/>
    </source>
</evidence>
<feature type="compositionally biased region" description="Low complexity" evidence="1">
    <location>
        <begin position="109"/>
        <end position="121"/>
    </location>
</feature>
<keyword evidence="4" id="KW-1185">Reference proteome</keyword>
<dbReference type="InterPro" id="IPR000313">
    <property type="entry name" value="PWWP_dom"/>
</dbReference>
<dbReference type="Gene3D" id="2.30.30.140">
    <property type="match status" value="1"/>
</dbReference>
<dbReference type="Proteomes" id="UP001603857">
    <property type="component" value="Unassembled WGS sequence"/>
</dbReference>
<proteinExistence type="predicted"/>
<feature type="compositionally biased region" description="Basic and acidic residues" evidence="1">
    <location>
        <begin position="122"/>
        <end position="153"/>
    </location>
</feature>
<dbReference type="PROSITE" id="PS50812">
    <property type="entry name" value="PWWP"/>
    <property type="match status" value="1"/>
</dbReference>
<evidence type="ECO:0000256" key="1">
    <source>
        <dbReference type="SAM" id="MobiDB-lite"/>
    </source>
</evidence>
<sequence>MKACGSKSETSEEGANSSVALGDLIFIKLRGGSWWPAQVVDENSVNESVKPSKRSKRMPGEVLVRHYGSYTYSYADPITCGSEFKTILEQNDGSLRKIFLQALEKDLPSTKSCKSKGSSSSKLKETSSKSAADKRKSNGQDKERSTIKRQKQKEMLDGDVSICICTQETNSLGQSPELSSRRIRVMENLGLIAPAGSPFQKKCT</sequence>
<evidence type="ECO:0000259" key="2">
    <source>
        <dbReference type="PROSITE" id="PS50812"/>
    </source>
</evidence>
<feature type="region of interest" description="Disordered" evidence="1">
    <location>
        <begin position="109"/>
        <end position="153"/>
    </location>
</feature>
<dbReference type="EMBL" id="JBGMDY010000003">
    <property type="protein sequence ID" value="KAL2340027.1"/>
    <property type="molecule type" value="Genomic_DNA"/>
</dbReference>
<dbReference type="CDD" id="cd05162">
    <property type="entry name" value="PWWP"/>
    <property type="match status" value="1"/>
</dbReference>
<protein>
    <recommendedName>
        <fullName evidence="2">PWWP domain-containing protein</fullName>
    </recommendedName>
</protein>
<reference evidence="3 4" key="1">
    <citation type="submission" date="2024-08" db="EMBL/GenBank/DDBJ databases">
        <title>Insights into the chromosomal genome structure of Flemingia macrophylla.</title>
        <authorList>
            <person name="Ding Y."/>
            <person name="Zhao Y."/>
            <person name="Bi W."/>
            <person name="Wu M."/>
            <person name="Zhao G."/>
            <person name="Gong Y."/>
            <person name="Li W."/>
            <person name="Zhang P."/>
        </authorList>
    </citation>
    <scope>NUCLEOTIDE SEQUENCE [LARGE SCALE GENOMIC DNA]</scope>
    <source>
        <strain evidence="3">DYQJB</strain>
        <tissue evidence="3">Leaf</tissue>
    </source>
</reference>
<dbReference type="Pfam" id="PF00855">
    <property type="entry name" value="PWWP"/>
    <property type="match status" value="1"/>
</dbReference>
<evidence type="ECO:0000313" key="4">
    <source>
        <dbReference type="Proteomes" id="UP001603857"/>
    </source>
</evidence>